<reference evidence="3" key="5">
    <citation type="submission" date="2019-02" db="EMBL/GenBank/DDBJ databases">
        <authorList>
            <person name="Whitman W."/>
            <person name="Huntemann M."/>
            <person name="Clum A."/>
            <person name="Pillay M."/>
            <person name="Palaniappan K."/>
            <person name="Varghese N."/>
            <person name="Mikhailova N."/>
            <person name="Stamatis D."/>
            <person name="Reddy T."/>
            <person name="Daum C."/>
            <person name="Shapiro N."/>
            <person name="Ivanova N."/>
            <person name="Kyrpides N."/>
            <person name="Woyke T."/>
        </authorList>
    </citation>
    <scope>NUCLEOTIDE SEQUENCE</scope>
    <source>
        <strain evidence="3">AC4r</strain>
    </source>
</reference>
<keyword evidence="1" id="KW-0472">Membrane</keyword>
<evidence type="ECO:0000313" key="3">
    <source>
        <dbReference type="EMBL" id="RZT60825.1"/>
    </source>
</evidence>
<dbReference type="Proteomes" id="UP000292408">
    <property type="component" value="Unassembled WGS sequence"/>
</dbReference>
<keyword evidence="5" id="KW-1185">Reference proteome</keyword>
<gene>
    <name evidence="3" type="ORF">EV140_1347</name>
    <name evidence="2" type="ORF">MalAC0309_2664</name>
</gene>
<evidence type="ECO:0000313" key="4">
    <source>
        <dbReference type="Proteomes" id="UP000218965"/>
    </source>
</evidence>
<dbReference type="EMBL" id="AP017315">
    <property type="protein sequence ID" value="BAU33498.1"/>
    <property type="molecule type" value="Genomic_DNA"/>
</dbReference>
<dbReference type="AlphaFoldDB" id="A0A0U4X0P2"/>
<protein>
    <submittedName>
        <fullName evidence="2">Uncharacterized protein</fullName>
    </submittedName>
</protein>
<evidence type="ECO:0000313" key="5">
    <source>
        <dbReference type="Proteomes" id="UP000292408"/>
    </source>
</evidence>
<proteinExistence type="predicted"/>
<dbReference type="EMBL" id="SGXT01000014">
    <property type="protein sequence ID" value="RZT60825.1"/>
    <property type="molecule type" value="Genomic_DNA"/>
</dbReference>
<reference evidence="2" key="3">
    <citation type="submission" date="2015-12" db="EMBL/GenBank/DDBJ databases">
        <authorList>
            <consortium name="Microcella alkaliphila JAM AC0309 genome sequencing consortium"/>
            <person name="Kurata A."/>
            <person name="Hirose Y."/>
            <person name="Kishimoto N."/>
            <person name="Kobayashi T."/>
        </authorList>
    </citation>
    <scope>NUCLEOTIDE SEQUENCE</scope>
    <source>
        <strain evidence="2">JAM AC0309</strain>
    </source>
</reference>
<reference evidence="4" key="2">
    <citation type="submission" date="2015-12" db="EMBL/GenBank/DDBJ databases">
        <authorList>
            <person name="Shamseldin A."/>
            <person name="Moawad H."/>
            <person name="Abd El-Rahim W.M."/>
            <person name="Sadowsky M.J."/>
        </authorList>
    </citation>
    <scope>NUCLEOTIDE SEQUENCE [LARGE SCALE GENOMIC DNA]</scope>
    <source>
        <strain evidence="4">JAM AC0309</strain>
    </source>
</reference>
<reference evidence="3 5" key="1">
    <citation type="journal article" date="2015" name="Stand. Genomic Sci.">
        <title>Genomic Encyclopedia of Bacterial and Archaeal Type Strains, Phase III: the genomes of soil and plant-associated and newly described type strains.</title>
        <authorList>
            <person name="Whitman W.B."/>
            <person name="Woyke T."/>
            <person name="Klenk H.P."/>
            <person name="Zhou Y."/>
            <person name="Lilburn T.G."/>
            <person name="Beck B.J."/>
            <person name="De Vos P."/>
            <person name="Vandamme P."/>
            <person name="Eisen J.A."/>
            <person name="Garrity G."/>
            <person name="Hugenholtz P."/>
            <person name="Kyrpides N.C."/>
        </authorList>
    </citation>
    <scope>NUCLEOTIDE SEQUENCE [LARGE SCALE GENOMIC DNA]</scope>
    <source>
        <strain evidence="3 5">AC4r</strain>
    </source>
</reference>
<accession>A0A0U4X0P2</accession>
<feature type="transmembrane region" description="Helical" evidence="1">
    <location>
        <begin position="18"/>
        <end position="39"/>
    </location>
</feature>
<reference evidence="2 4" key="4">
    <citation type="submission" date="2016-01" db="EMBL/GenBank/DDBJ databases">
        <title>Microcella alkaliphila JAM AC0309 whole genome shotgun sequence.</title>
        <authorList>
            <person name="Kurata A."/>
            <person name="Hirose Y."/>
            <person name="Kishimoto N."/>
            <person name="Kobayashi T."/>
        </authorList>
    </citation>
    <scope>NUCLEOTIDE SEQUENCE [LARGE SCALE GENOMIC DNA]</scope>
    <source>
        <strain evidence="2 4">JAM AC0309</strain>
    </source>
</reference>
<keyword evidence="1" id="KW-1133">Transmembrane helix</keyword>
<dbReference type="Proteomes" id="UP000218965">
    <property type="component" value="Chromosome"/>
</dbReference>
<evidence type="ECO:0000313" key="2">
    <source>
        <dbReference type="EMBL" id="BAU33498.1"/>
    </source>
</evidence>
<organism evidence="2 4">
    <name type="scientific">Microcella alkaliphila</name>
    <dbReference type="NCBI Taxonomy" id="279828"/>
    <lineage>
        <taxon>Bacteria</taxon>
        <taxon>Bacillati</taxon>
        <taxon>Actinomycetota</taxon>
        <taxon>Actinomycetes</taxon>
        <taxon>Micrococcales</taxon>
        <taxon>Microbacteriaceae</taxon>
        <taxon>Microcella</taxon>
    </lineage>
</organism>
<dbReference type="KEGG" id="malk:MalAC0309_2664"/>
<evidence type="ECO:0000256" key="1">
    <source>
        <dbReference type="SAM" id="Phobius"/>
    </source>
</evidence>
<keyword evidence="1" id="KW-0812">Transmembrane</keyword>
<sequence length="74" mass="8332">MGAAPSIPAYHVGMPESFWGNVIFSVTPTILLGLLFWFAMRAIIRADRAERQTFSEIEAEERARIEKQGADPHE</sequence>
<name>A0A0U4X0P2_9MICO</name>